<organism evidence="1 2">
    <name type="scientific">Methylovirgula ligni</name>
    <dbReference type="NCBI Taxonomy" id="569860"/>
    <lineage>
        <taxon>Bacteria</taxon>
        <taxon>Pseudomonadati</taxon>
        <taxon>Pseudomonadota</taxon>
        <taxon>Alphaproteobacteria</taxon>
        <taxon>Hyphomicrobiales</taxon>
        <taxon>Beijerinckiaceae</taxon>
        <taxon>Methylovirgula</taxon>
    </lineage>
</organism>
<protein>
    <submittedName>
        <fullName evidence="1">Uncharacterized protein</fullName>
    </submittedName>
</protein>
<dbReference type="EMBL" id="QUMO01000001">
    <property type="protein sequence ID" value="REF88924.1"/>
    <property type="molecule type" value="Genomic_DNA"/>
</dbReference>
<dbReference type="RefSeq" id="WP_115834761.1">
    <property type="nucleotide sequence ID" value="NZ_QUMO01000001.1"/>
</dbReference>
<keyword evidence="2" id="KW-1185">Reference proteome</keyword>
<proteinExistence type="predicted"/>
<name>A0A3D9Z165_9HYPH</name>
<evidence type="ECO:0000313" key="2">
    <source>
        <dbReference type="Proteomes" id="UP000256900"/>
    </source>
</evidence>
<dbReference type="AlphaFoldDB" id="A0A3D9Z165"/>
<evidence type="ECO:0000313" key="1">
    <source>
        <dbReference type="EMBL" id="REF88924.1"/>
    </source>
</evidence>
<dbReference type="OrthoDB" id="7572049at2"/>
<accession>A0A3D9Z165</accession>
<gene>
    <name evidence="1" type="ORF">DES32_0135</name>
</gene>
<sequence>MARALVKITQDGRKLEVNGLAVTLDGKLEAVDLMEVTIHPNRSAIIAVMPEATHMAGRVALTREEAQIVLDTFKETEAEILANPVAIQERFRIAATHRARTEGIE</sequence>
<reference evidence="1 2" key="1">
    <citation type="submission" date="2018-08" db="EMBL/GenBank/DDBJ databases">
        <title>Genomic Encyclopedia of Type Strains, Phase IV (KMG-IV): sequencing the most valuable type-strain genomes for metagenomic binning, comparative biology and taxonomic classification.</title>
        <authorList>
            <person name="Goeker M."/>
        </authorList>
    </citation>
    <scope>NUCLEOTIDE SEQUENCE [LARGE SCALE GENOMIC DNA]</scope>
    <source>
        <strain evidence="1 2">BW863</strain>
    </source>
</reference>
<comment type="caution">
    <text evidence="1">The sequence shown here is derived from an EMBL/GenBank/DDBJ whole genome shotgun (WGS) entry which is preliminary data.</text>
</comment>
<dbReference type="Proteomes" id="UP000256900">
    <property type="component" value="Unassembled WGS sequence"/>
</dbReference>